<proteinExistence type="predicted"/>
<dbReference type="EMBL" id="CASHSV030000409">
    <property type="protein sequence ID" value="CAJ2661969.1"/>
    <property type="molecule type" value="Genomic_DNA"/>
</dbReference>
<reference evidence="1" key="1">
    <citation type="submission" date="2023-10" db="EMBL/GenBank/DDBJ databases">
        <authorList>
            <person name="Rodriguez Cubillos JULIANA M."/>
            <person name="De Vega J."/>
        </authorList>
    </citation>
    <scope>NUCLEOTIDE SEQUENCE</scope>
</reference>
<sequence length="71" mass="8359">MCLVFQNCEVDVRLPPKNISLLVIFKLIHEIDVQIYNSDHVSSFWTFSFQDLGTKVLNFFSTSIYMQQQQI</sequence>
<accession>A0ACB0KXU9</accession>
<evidence type="ECO:0000313" key="2">
    <source>
        <dbReference type="Proteomes" id="UP001177021"/>
    </source>
</evidence>
<keyword evidence="2" id="KW-1185">Reference proteome</keyword>
<name>A0ACB0KXU9_TRIPR</name>
<gene>
    <name evidence="1" type="ORF">MILVUS5_LOCUS27594</name>
</gene>
<evidence type="ECO:0000313" key="1">
    <source>
        <dbReference type="EMBL" id="CAJ2661969.1"/>
    </source>
</evidence>
<comment type="caution">
    <text evidence="1">The sequence shown here is derived from an EMBL/GenBank/DDBJ whole genome shotgun (WGS) entry which is preliminary data.</text>
</comment>
<organism evidence="1 2">
    <name type="scientific">Trifolium pratense</name>
    <name type="common">Red clover</name>
    <dbReference type="NCBI Taxonomy" id="57577"/>
    <lineage>
        <taxon>Eukaryota</taxon>
        <taxon>Viridiplantae</taxon>
        <taxon>Streptophyta</taxon>
        <taxon>Embryophyta</taxon>
        <taxon>Tracheophyta</taxon>
        <taxon>Spermatophyta</taxon>
        <taxon>Magnoliopsida</taxon>
        <taxon>eudicotyledons</taxon>
        <taxon>Gunneridae</taxon>
        <taxon>Pentapetalae</taxon>
        <taxon>rosids</taxon>
        <taxon>fabids</taxon>
        <taxon>Fabales</taxon>
        <taxon>Fabaceae</taxon>
        <taxon>Papilionoideae</taxon>
        <taxon>50 kb inversion clade</taxon>
        <taxon>NPAAA clade</taxon>
        <taxon>Hologalegina</taxon>
        <taxon>IRL clade</taxon>
        <taxon>Trifolieae</taxon>
        <taxon>Trifolium</taxon>
    </lineage>
</organism>
<protein>
    <submittedName>
        <fullName evidence="1">Uncharacterized protein</fullName>
    </submittedName>
</protein>
<dbReference type="Proteomes" id="UP001177021">
    <property type="component" value="Unassembled WGS sequence"/>
</dbReference>